<evidence type="ECO:0000256" key="1">
    <source>
        <dbReference type="SAM" id="SignalP"/>
    </source>
</evidence>
<dbReference type="EMBL" id="GGFJ01014031">
    <property type="protein sequence ID" value="MBW63172.1"/>
    <property type="molecule type" value="Transcribed_RNA"/>
</dbReference>
<protein>
    <submittedName>
        <fullName evidence="2">Putative secreted protein</fullName>
    </submittedName>
</protein>
<proteinExistence type="predicted"/>
<keyword evidence="1" id="KW-0732">Signal</keyword>
<reference evidence="2" key="1">
    <citation type="submission" date="2018-01" db="EMBL/GenBank/DDBJ databases">
        <title>An insight into the sialome of Amazonian anophelines.</title>
        <authorList>
            <person name="Ribeiro J.M."/>
            <person name="Scarpassa V."/>
            <person name="Calvo E."/>
        </authorList>
    </citation>
    <scope>NUCLEOTIDE SEQUENCE</scope>
    <source>
        <tissue evidence="2">Salivary glands</tissue>
    </source>
</reference>
<sequence length="75" mass="8283">MISSFLSPLPPPTLALSATFCLLNCLICSNYSQYGTHLIAPSLSFSLFQTHTRHAVPRVKNVQLSRPVFINSKCC</sequence>
<feature type="signal peptide" evidence="1">
    <location>
        <begin position="1"/>
        <end position="15"/>
    </location>
</feature>
<feature type="chain" id="PRO_5014850369" evidence="1">
    <location>
        <begin position="16"/>
        <end position="75"/>
    </location>
</feature>
<dbReference type="AlphaFoldDB" id="A0A2M4CCX0"/>
<accession>A0A2M4CCX0</accession>
<evidence type="ECO:0000313" key="2">
    <source>
        <dbReference type="EMBL" id="MBW63172.1"/>
    </source>
</evidence>
<name>A0A2M4CCX0_9DIPT</name>
<organism evidence="2">
    <name type="scientific">Anopheles marajoara</name>
    <dbReference type="NCBI Taxonomy" id="58244"/>
    <lineage>
        <taxon>Eukaryota</taxon>
        <taxon>Metazoa</taxon>
        <taxon>Ecdysozoa</taxon>
        <taxon>Arthropoda</taxon>
        <taxon>Hexapoda</taxon>
        <taxon>Insecta</taxon>
        <taxon>Pterygota</taxon>
        <taxon>Neoptera</taxon>
        <taxon>Endopterygota</taxon>
        <taxon>Diptera</taxon>
        <taxon>Nematocera</taxon>
        <taxon>Culicoidea</taxon>
        <taxon>Culicidae</taxon>
        <taxon>Anophelinae</taxon>
        <taxon>Anopheles</taxon>
    </lineage>
</organism>